<dbReference type="GO" id="GO:0005741">
    <property type="term" value="C:mitochondrial outer membrane"/>
    <property type="evidence" value="ECO:0007669"/>
    <property type="project" value="TreeGrafter"/>
</dbReference>
<dbReference type="AlphaFoldDB" id="A0A1S4EQP2"/>
<dbReference type="GeneID" id="103522414"/>
<dbReference type="GO" id="GO:0005789">
    <property type="term" value="C:endoplasmic reticulum membrane"/>
    <property type="evidence" value="ECO:0007669"/>
    <property type="project" value="UniProtKB-SubCell"/>
</dbReference>
<dbReference type="PaxDb" id="121845-A0A1S4EQP2"/>
<evidence type="ECO:0000313" key="9">
    <source>
        <dbReference type="Proteomes" id="UP000079169"/>
    </source>
</evidence>
<dbReference type="FunFam" id="3.40.5.90:FF:000001">
    <property type="entry name" value="CDGSH iron-sulfur domain-containing protein 1"/>
    <property type="match status" value="1"/>
</dbReference>
<evidence type="ECO:0000256" key="2">
    <source>
        <dbReference type="ARBA" id="ARBA00008624"/>
    </source>
</evidence>
<dbReference type="GO" id="GO:0051537">
    <property type="term" value="F:2 iron, 2 sulfur cluster binding"/>
    <property type="evidence" value="ECO:0007669"/>
    <property type="project" value="UniProtKB-UniRule"/>
</dbReference>
<dbReference type="Proteomes" id="UP000079169">
    <property type="component" value="Unplaced"/>
</dbReference>
<keyword evidence="5 7" id="KW-0408">Iron</keyword>
<comment type="subcellular location">
    <subcellularLocation>
        <location evidence="1 7">Endoplasmic reticulum membrane</location>
        <topology evidence="1 7">Single-pass membrane protein</topology>
    </subcellularLocation>
</comment>
<dbReference type="STRING" id="121845.A0A1S4EQP2"/>
<evidence type="ECO:0000256" key="6">
    <source>
        <dbReference type="ARBA" id="ARBA00023014"/>
    </source>
</evidence>
<evidence type="ECO:0000256" key="1">
    <source>
        <dbReference type="ARBA" id="ARBA00004389"/>
    </source>
</evidence>
<evidence type="ECO:0000313" key="10">
    <source>
        <dbReference type="RefSeq" id="XP_017304524.2"/>
    </source>
</evidence>
<keyword evidence="4 7" id="KW-0479">Metal-binding</keyword>
<dbReference type="Gene3D" id="3.40.5.90">
    <property type="entry name" value="CDGSH iron-sulfur domain, mitoNEET-type"/>
    <property type="match status" value="1"/>
</dbReference>
<comment type="similarity">
    <text evidence="2 7">Belongs to the CISD protein family. CISD2 subfamily.</text>
</comment>
<evidence type="ECO:0000256" key="5">
    <source>
        <dbReference type="ARBA" id="ARBA00023004"/>
    </source>
</evidence>
<evidence type="ECO:0000256" key="3">
    <source>
        <dbReference type="ARBA" id="ARBA00022714"/>
    </source>
</evidence>
<dbReference type="InterPro" id="IPR045131">
    <property type="entry name" value="CISD1/2"/>
</dbReference>
<evidence type="ECO:0000256" key="4">
    <source>
        <dbReference type="ARBA" id="ARBA00022723"/>
    </source>
</evidence>
<dbReference type="RefSeq" id="XP_017304524.2">
    <property type="nucleotide sequence ID" value="XM_017449035.2"/>
</dbReference>
<dbReference type="InterPro" id="IPR042216">
    <property type="entry name" value="MitoNEET_CISD"/>
</dbReference>
<name>A0A1S4EQP2_DIACI</name>
<sequence>MNWQTRQLFRVKMLTSYLVTTLVCYYGRTGVKSVPLGTSLSSGTESYNSTTKLTKWWYHLTQFEWKGTTGTVGWEIDPDFTPDLNCLVNPNQKKNQSRAVVDYAIIDDMKDKNAYCRCWRSKKFPLCDGAHLHHNNRTGDNVGPLLIKDGEYLV</sequence>
<dbReference type="GO" id="GO:0046872">
    <property type="term" value="F:metal ion binding"/>
    <property type="evidence" value="ECO:0007669"/>
    <property type="project" value="UniProtKB-UniRule"/>
</dbReference>
<keyword evidence="9" id="KW-1185">Reference proteome</keyword>
<dbReference type="InterPro" id="IPR018967">
    <property type="entry name" value="FeS-contain_CDGSH-typ"/>
</dbReference>
<feature type="domain" description="Iron-binding zinc finger CDGSH type" evidence="8">
    <location>
        <begin position="99"/>
        <end position="137"/>
    </location>
</feature>
<dbReference type="PANTHER" id="PTHR13680">
    <property type="entry name" value="CDGSH IRON-SULFUR DOMAIN-CONTAINING PROTEIN 1"/>
    <property type="match status" value="1"/>
</dbReference>
<organism evidence="9 10">
    <name type="scientific">Diaphorina citri</name>
    <name type="common">Asian citrus psyllid</name>
    <dbReference type="NCBI Taxonomy" id="121845"/>
    <lineage>
        <taxon>Eukaryota</taxon>
        <taxon>Metazoa</taxon>
        <taxon>Ecdysozoa</taxon>
        <taxon>Arthropoda</taxon>
        <taxon>Hexapoda</taxon>
        <taxon>Insecta</taxon>
        <taxon>Pterygota</taxon>
        <taxon>Neoptera</taxon>
        <taxon>Paraneoptera</taxon>
        <taxon>Hemiptera</taxon>
        <taxon>Sternorrhyncha</taxon>
        <taxon>Psylloidea</taxon>
        <taxon>Psyllidae</taxon>
        <taxon>Diaphorininae</taxon>
        <taxon>Diaphorina</taxon>
    </lineage>
</organism>
<keyword evidence="3 7" id="KW-0001">2Fe-2S</keyword>
<accession>A0A1S4EQP2</accession>
<gene>
    <name evidence="10" type="primary">LOC103522414</name>
</gene>
<comment type="cofactor">
    <cofactor evidence="7">
        <name>[2Fe-2S] cluster</name>
        <dbReference type="ChEBI" id="CHEBI:190135"/>
    </cofactor>
    <text evidence="7">Binds 1 [2Fe-2S] cluster.</text>
</comment>
<protein>
    <recommendedName>
        <fullName evidence="7">CDGSH iron-sulfur domain-containing protein 2 homologue</fullName>
    </recommendedName>
</protein>
<dbReference type="PANTHER" id="PTHR13680:SF5">
    <property type="entry name" value="CDGSH IRON-SULFUR DOMAIN-CONTAINING PROTEIN 1"/>
    <property type="match status" value="1"/>
</dbReference>
<dbReference type="GO" id="GO:0010506">
    <property type="term" value="P:regulation of autophagy"/>
    <property type="evidence" value="ECO:0007669"/>
    <property type="project" value="UniProtKB-UniRule"/>
</dbReference>
<dbReference type="SMART" id="SM00704">
    <property type="entry name" value="ZnF_CDGSH"/>
    <property type="match status" value="1"/>
</dbReference>
<keyword evidence="6 7" id="KW-0411">Iron-sulfur</keyword>
<dbReference type="Pfam" id="PF09360">
    <property type="entry name" value="zf-CDGSH"/>
    <property type="match status" value="1"/>
</dbReference>
<keyword evidence="7" id="KW-0256">Endoplasmic reticulum</keyword>
<proteinExistence type="inferred from homology"/>
<evidence type="ECO:0000259" key="8">
    <source>
        <dbReference type="SMART" id="SM00704"/>
    </source>
</evidence>
<dbReference type="KEGG" id="dci:103522414"/>
<evidence type="ECO:0000256" key="7">
    <source>
        <dbReference type="RuleBase" id="RU369084"/>
    </source>
</evidence>
<reference evidence="10" key="1">
    <citation type="submission" date="2025-08" db="UniProtKB">
        <authorList>
            <consortium name="RefSeq"/>
        </authorList>
    </citation>
    <scope>IDENTIFICATION</scope>
</reference>